<reference evidence="6" key="2">
    <citation type="submission" date="2024-01" db="EMBL/GenBank/DDBJ databases">
        <title>Comparative genomics of Cryptococcus and Kwoniella reveals pathogenesis evolution and contrasting modes of karyotype evolution via chromosome fusion or intercentromeric recombination.</title>
        <authorList>
            <person name="Coelho M.A."/>
            <person name="David-Palma M."/>
            <person name="Shea T."/>
            <person name="Bowers K."/>
            <person name="McGinley-Smith S."/>
            <person name="Mohammad A.W."/>
            <person name="Gnirke A."/>
            <person name="Yurkov A.M."/>
            <person name="Nowrousian M."/>
            <person name="Sun S."/>
            <person name="Cuomo C.A."/>
            <person name="Heitman J."/>
        </authorList>
    </citation>
    <scope>NUCLEOTIDE SEQUENCE</scope>
    <source>
        <strain evidence="6">CBS 12478</strain>
    </source>
</reference>
<feature type="compositionally biased region" description="Basic and acidic residues" evidence="5">
    <location>
        <begin position="748"/>
        <end position="765"/>
    </location>
</feature>
<accession>A0A5M6C0X1</accession>
<evidence type="ECO:0000256" key="5">
    <source>
        <dbReference type="SAM" id="MobiDB-lite"/>
    </source>
</evidence>
<protein>
    <submittedName>
        <fullName evidence="6">Uncharacterized protein</fullName>
    </submittedName>
</protein>
<dbReference type="InterPro" id="IPR013882">
    <property type="entry name" value="Ctp1_C"/>
</dbReference>
<dbReference type="GeneID" id="43588247"/>
<sequence length="819" mass="92498">MASHDDHHVEEESLGAGIERQLSRFDDLKDSLNGMVSELSKLKSQCDLYKNKRQTLESDISSLNSQIQQLITDRDALRVEYNTARETNEWWSDHDRSVSASAPVHEGDAMGKLNRRNWLLEEQVKELKTDIEGMRKSHEVGVESERAISAGLRDRIGKLEERMRKQKTEKEEVENKEKASRDVLQNVMETRKGEQERWEVDKRDLGESLSREKKQVETLKAELAKMREEKETAQMELRKMKEDAEKNVKSPLRVLQTLQPNIPFAALSPCPATPTKQQRVFSPLLDTPTRQQPSSPTVSLALKYAHLEETHGQLRKAYDKLRETYNRDMNHWKEYKAVVLAREEVKKRRKEEKKVHKEASRSVSGSTSTPLPPPASGHTEEMPASAETVMAAAETAIAVDPVVLVEESGSQPGNQKKASHRDTSVTVTRGGGGDSLGSVEGRAVYTDDEAVFDRVVTRQPQPVGSRSLTSHTSYNNGDGIPVRQSRETNTTNTSPEKRSHSHSTAEEKRHSVTASRVTPWLGVSPDKSDQPSSSRKLRSNKSSRSITLDIDDIFLSPPETAAINTPPPNKKPLVRDRLGDSAARPTSLRKVALQNVVAGDETPLRSYESSTSGTPTTVGTGSKRKAMDMDGLTPVQKARQLKKISKLPASEKREIYASYKKGGRYNAPEEVQTAVRDEYEIDPEQNEGVSFAFHDVKRKKSERKGMHGGDCECCKGYYEAVGEIPRFNQGPMWKDPDVVEEREVDGAEGVREHQNKVSRHRETWTKPRTPPGYWKIGFPNTQDVAEQNQVADKMMREKEERMRREVLQRDSKWRKKGKE</sequence>
<feature type="region of interest" description="Disordered" evidence="5">
    <location>
        <begin position="557"/>
        <end position="587"/>
    </location>
</feature>
<keyword evidence="4" id="KW-0175">Coiled coil</keyword>
<gene>
    <name evidence="6" type="ORF">CI109_104139</name>
</gene>
<dbReference type="PANTHER" id="PTHR15107:SF0">
    <property type="entry name" value="DNA ENDONUCLEASE ACTIVATOR CTP1 C-TERMINAL DOMAIN-CONTAINING PROTEIN"/>
    <property type="match status" value="1"/>
</dbReference>
<feature type="region of interest" description="Disordered" evidence="5">
    <location>
        <begin position="796"/>
        <end position="819"/>
    </location>
</feature>
<feature type="region of interest" description="Disordered" evidence="5">
    <location>
        <begin position="453"/>
        <end position="543"/>
    </location>
</feature>
<dbReference type="GO" id="GO:0005634">
    <property type="term" value="C:nucleus"/>
    <property type="evidence" value="ECO:0007669"/>
    <property type="project" value="UniProtKB-SubCell"/>
</dbReference>
<evidence type="ECO:0000256" key="1">
    <source>
        <dbReference type="ARBA" id="ARBA00004123"/>
    </source>
</evidence>
<dbReference type="AlphaFoldDB" id="A0A5M6C0X1"/>
<dbReference type="EMBL" id="CP144057">
    <property type="protein sequence ID" value="WWD19677.1"/>
    <property type="molecule type" value="Genomic_DNA"/>
</dbReference>
<feature type="compositionally biased region" description="Basic and acidic residues" evidence="5">
    <location>
        <begin position="345"/>
        <end position="360"/>
    </location>
</feature>
<feature type="coiled-coil region" evidence="4">
    <location>
        <begin position="39"/>
        <end position="247"/>
    </location>
</feature>
<feature type="compositionally biased region" description="Low complexity" evidence="5">
    <location>
        <begin position="609"/>
        <end position="621"/>
    </location>
</feature>
<organism evidence="6 7">
    <name type="scientific">Kwoniella shandongensis</name>
    <dbReference type="NCBI Taxonomy" id="1734106"/>
    <lineage>
        <taxon>Eukaryota</taxon>
        <taxon>Fungi</taxon>
        <taxon>Dikarya</taxon>
        <taxon>Basidiomycota</taxon>
        <taxon>Agaricomycotina</taxon>
        <taxon>Tremellomycetes</taxon>
        <taxon>Tremellales</taxon>
        <taxon>Cryptococcaceae</taxon>
        <taxon>Kwoniella</taxon>
    </lineage>
</organism>
<feature type="compositionally biased region" description="Basic and acidic residues" evidence="5">
    <location>
        <begin position="495"/>
        <end position="510"/>
    </location>
</feature>
<dbReference type="RefSeq" id="XP_031861716.1">
    <property type="nucleotide sequence ID" value="XM_032004114.1"/>
</dbReference>
<evidence type="ECO:0000313" key="7">
    <source>
        <dbReference type="Proteomes" id="UP000322225"/>
    </source>
</evidence>
<evidence type="ECO:0000313" key="6">
    <source>
        <dbReference type="EMBL" id="WWD19677.1"/>
    </source>
</evidence>
<evidence type="ECO:0000256" key="3">
    <source>
        <dbReference type="ARBA" id="ARBA00023242"/>
    </source>
</evidence>
<feature type="compositionally biased region" description="Basic and acidic residues" evidence="5">
    <location>
        <begin position="796"/>
        <end position="811"/>
    </location>
</feature>
<evidence type="ECO:0000256" key="4">
    <source>
        <dbReference type="SAM" id="Coils"/>
    </source>
</evidence>
<keyword evidence="2" id="KW-0227">DNA damage</keyword>
<dbReference type="KEGG" id="ksn:43588247"/>
<feature type="compositionally biased region" description="Polar residues" evidence="5">
    <location>
        <begin position="458"/>
        <end position="476"/>
    </location>
</feature>
<dbReference type="Pfam" id="PF08573">
    <property type="entry name" value="SAE2"/>
    <property type="match status" value="1"/>
</dbReference>
<dbReference type="GO" id="GO:0010792">
    <property type="term" value="P:DNA double-strand break processing involved in repair via single-strand annealing"/>
    <property type="evidence" value="ECO:0007669"/>
    <property type="project" value="TreeGrafter"/>
</dbReference>
<proteinExistence type="predicted"/>
<evidence type="ECO:0000256" key="2">
    <source>
        <dbReference type="ARBA" id="ARBA00022763"/>
    </source>
</evidence>
<name>A0A5M6C0X1_9TREE</name>
<feature type="region of interest" description="Disordered" evidence="5">
    <location>
        <begin position="602"/>
        <end position="627"/>
    </location>
</feature>
<keyword evidence="7" id="KW-1185">Reference proteome</keyword>
<dbReference type="GO" id="GO:0003684">
    <property type="term" value="F:damaged DNA binding"/>
    <property type="evidence" value="ECO:0007669"/>
    <property type="project" value="TreeGrafter"/>
</dbReference>
<dbReference type="OrthoDB" id="5801062at2759"/>
<feature type="region of interest" description="Disordered" evidence="5">
    <location>
        <begin position="748"/>
        <end position="779"/>
    </location>
</feature>
<reference evidence="6" key="1">
    <citation type="submission" date="2017-08" db="EMBL/GenBank/DDBJ databases">
        <authorList>
            <person name="Cuomo C."/>
            <person name="Billmyre B."/>
            <person name="Heitman J."/>
        </authorList>
    </citation>
    <scope>NUCLEOTIDE SEQUENCE</scope>
    <source>
        <strain evidence="6">CBS 12478</strain>
    </source>
</reference>
<dbReference type="InterPro" id="IPR033316">
    <property type="entry name" value="RBBP8-like"/>
</dbReference>
<feature type="region of interest" description="Disordered" evidence="5">
    <location>
        <begin position="407"/>
        <end position="440"/>
    </location>
</feature>
<keyword evidence="3" id="KW-0539">Nucleus</keyword>
<dbReference type="PANTHER" id="PTHR15107">
    <property type="entry name" value="RETINOBLASTOMA BINDING PROTEIN 8"/>
    <property type="match status" value="1"/>
</dbReference>
<feature type="region of interest" description="Disordered" evidence="5">
    <location>
        <begin position="345"/>
        <end position="383"/>
    </location>
</feature>
<dbReference type="Proteomes" id="UP000322225">
    <property type="component" value="Chromosome 7"/>
</dbReference>
<comment type="subcellular location">
    <subcellularLocation>
        <location evidence="1">Nucleus</location>
    </subcellularLocation>
</comment>